<keyword evidence="8" id="KW-0418">Kinase</keyword>
<dbReference type="AlphaFoldDB" id="A0A1J4JDB4"/>
<dbReference type="EMBL" id="MLAK01001131">
    <property type="protein sequence ID" value="OHS97190.1"/>
    <property type="molecule type" value="Genomic_DNA"/>
</dbReference>
<keyword evidence="3 4" id="KW-0067">ATP-binding</keyword>
<dbReference type="RefSeq" id="XP_068350327.1">
    <property type="nucleotide sequence ID" value="XM_068510954.1"/>
</dbReference>
<dbReference type="FunFam" id="1.10.510.10:FF:000886">
    <property type="entry name" value="CK1 family protein kinase"/>
    <property type="match status" value="1"/>
</dbReference>
<evidence type="ECO:0000256" key="4">
    <source>
        <dbReference type="PROSITE-ProRule" id="PRU10141"/>
    </source>
</evidence>
<feature type="region of interest" description="Disordered" evidence="6">
    <location>
        <begin position="318"/>
        <end position="350"/>
    </location>
</feature>
<dbReference type="SMART" id="SM00220">
    <property type="entry name" value="S_TKc"/>
    <property type="match status" value="1"/>
</dbReference>
<dbReference type="Gene3D" id="1.10.510.10">
    <property type="entry name" value="Transferase(Phosphotransferase) domain 1"/>
    <property type="match status" value="1"/>
</dbReference>
<feature type="compositionally biased region" description="Polar residues" evidence="6">
    <location>
        <begin position="322"/>
        <end position="331"/>
    </location>
</feature>
<dbReference type="PROSITE" id="PS00108">
    <property type="entry name" value="PROTEIN_KINASE_ST"/>
    <property type="match status" value="1"/>
</dbReference>
<accession>A0A1J4JDB4</accession>
<dbReference type="InterPro" id="IPR011009">
    <property type="entry name" value="Kinase-like_dom_sf"/>
</dbReference>
<feature type="binding site" evidence="4">
    <location>
        <position position="55"/>
    </location>
    <ligand>
        <name>ATP</name>
        <dbReference type="ChEBI" id="CHEBI:30616"/>
    </ligand>
</feature>
<dbReference type="GO" id="GO:0004674">
    <property type="term" value="F:protein serine/threonine kinase activity"/>
    <property type="evidence" value="ECO:0007669"/>
    <property type="project" value="UniProtKB-KW"/>
</dbReference>
<evidence type="ECO:0000256" key="6">
    <source>
        <dbReference type="SAM" id="MobiDB-lite"/>
    </source>
</evidence>
<gene>
    <name evidence="8" type="ORF">TRFO_36648</name>
</gene>
<dbReference type="PANTHER" id="PTHR11909">
    <property type="entry name" value="CASEIN KINASE-RELATED"/>
    <property type="match status" value="1"/>
</dbReference>
<keyword evidence="9" id="KW-1185">Reference proteome</keyword>
<comment type="caution">
    <text evidence="8">The sequence shown here is derived from an EMBL/GenBank/DDBJ whole genome shotgun (WGS) entry which is preliminary data.</text>
</comment>
<dbReference type="InterPro" id="IPR050235">
    <property type="entry name" value="CK1_Ser-Thr_kinase"/>
</dbReference>
<keyword evidence="5" id="KW-0723">Serine/threonine-protein kinase</keyword>
<organism evidence="8 9">
    <name type="scientific">Tritrichomonas foetus</name>
    <dbReference type="NCBI Taxonomy" id="1144522"/>
    <lineage>
        <taxon>Eukaryota</taxon>
        <taxon>Metamonada</taxon>
        <taxon>Parabasalia</taxon>
        <taxon>Tritrichomonadida</taxon>
        <taxon>Tritrichomonadidae</taxon>
        <taxon>Tritrichomonas</taxon>
    </lineage>
</organism>
<feature type="domain" description="Protein kinase" evidence="7">
    <location>
        <begin position="18"/>
        <end position="296"/>
    </location>
</feature>
<dbReference type="VEuPathDB" id="TrichDB:TRFO_36648"/>
<dbReference type="GO" id="GO:0005524">
    <property type="term" value="F:ATP binding"/>
    <property type="evidence" value="ECO:0007669"/>
    <property type="project" value="UniProtKB-UniRule"/>
</dbReference>
<dbReference type="SUPFAM" id="SSF56112">
    <property type="entry name" value="Protein kinase-like (PK-like)"/>
    <property type="match status" value="1"/>
</dbReference>
<evidence type="ECO:0000313" key="8">
    <source>
        <dbReference type="EMBL" id="OHS97190.1"/>
    </source>
</evidence>
<dbReference type="InterPro" id="IPR000719">
    <property type="entry name" value="Prot_kinase_dom"/>
</dbReference>
<evidence type="ECO:0000313" key="9">
    <source>
        <dbReference type="Proteomes" id="UP000179807"/>
    </source>
</evidence>
<dbReference type="EC" id="2.7.11.1" evidence="1"/>
<evidence type="ECO:0000256" key="1">
    <source>
        <dbReference type="ARBA" id="ARBA00012513"/>
    </source>
</evidence>
<dbReference type="PROSITE" id="PS00107">
    <property type="entry name" value="PROTEIN_KINASE_ATP"/>
    <property type="match status" value="1"/>
</dbReference>
<protein>
    <recommendedName>
        <fullName evidence="1">non-specific serine/threonine protein kinase</fullName>
        <ecNumber evidence="1">2.7.11.1</ecNumber>
    </recommendedName>
</protein>
<dbReference type="InterPro" id="IPR017441">
    <property type="entry name" value="Protein_kinase_ATP_BS"/>
</dbReference>
<keyword evidence="8" id="KW-0808">Transferase</keyword>
<dbReference type="GeneID" id="94845658"/>
<dbReference type="Proteomes" id="UP000179807">
    <property type="component" value="Unassembled WGS sequence"/>
</dbReference>
<evidence type="ECO:0000256" key="2">
    <source>
        <dbReference type="ARBA" id="ARBA00022741"/>
    </source>
</evidence>
<evidence type="ECO:0000256" key="3">
    <source>
        <dbReference type="ARBA" id="ARBA00022840"/>
    </source>
</evidence>
<reference evidence="8" key="1">
    <citation type="submission" date="2016-10" db="EMBL/GenBank/DDBJ databases">
        <authorList>
            <person name="Benchimol M."/>
            <person name="Almeida L.G."/>
            <person name="Vasconcelos A.T."/>
            <person name="Perreira-Neves A."/>
            <person name="Rosa I.A."/>
            <person name="Tasca T."/>
            <person name="Bogo M.R."/>
            <person name="de Souza W."/>
        </authorList>
    </citation>
    <scope>NUCLEOTIDE SEQUENCE [LARGE SCALE GENOMIC DNA]</scope>
    <source>
        <strain evidence="8">K</strain>
    </source>
</reference>
<dbReference type="OrthoDB" id="5979581at2759"/>
<sequence>MTDTPPIIFPEGKMIEDYKVVDHIGHGGYGEIYSVLDTRNNVMYAMKVEMKAAAKQGLVQEIEFFETLKQSPLFPEYVYSGSNSEFRFLIMELLGPSLSKMRRALPNHRYTPICSIRLAYHMLRCIEKFHEQGFIHRDIKPGNFLIRCDRENPVCLTDFGLSKSYLIDPKRDRSHIPFREQVGFVGTCKYASIHAHEGRELSRRDDLLSWFYSIIELAESRVPWPGSRDRDRTFYMKKSTKPEHLCRALPIEFAMIYNNLMSLQFDQKPDYRALNNLLSEAMRKVDCEKKFDWEFLDDETLDSISAIPLKFQENDKMKMDFESNTGAMPSNNEKKKKDEDEQEGGCCTIQ</sequence>
<dbReference type="Pfam" id="PF00069">
    <property type="entry name" value="Pkinase"/>
    <property type="match status" value="1"/>
</dbReference>
<dbReference type="InterPro" id="IPR008271">
    <property type="entry name" value="Ser/Thr_kinase_AS"/>
</dbReference>
<dbReference type="PROSITE" id="PS50011">
    <property type="entry name" value="PROTEIN_KINASE_DOM"/>
    <property type="match status" value="1"/>
</dbReference>
<keyword evidence="2 4" id="KW-0547">Nucleotide-binding</keyword>
<evidence type="ECO:0000256" key="5">
    <source>
        <dbReference type="RuleBase" id="RU000304"/>
    </source>
</evidence>
<comment type="similarity">
    <text evidence="5">Belongs to the protein kinase superfamily.</text>
</comment>
<proteinExistence type="inferred from homology"/>
<evidence type="ECO:0000259" key="7">
    <source>
        <dbReference type="PROSITE" id="PS50011"/>
    </source>
</evidence>
<name>A0A1J4JDB4_9EUKA</name>